<dbReference type="EMBL" id="FNFO01000004">
    <property type="protein sequence ID" value="SDL01833.1"/>
    <property type="molecule type" value="Genomic_DNA"/>
</dbReference>
<dbReference type="Gene3D" id="3.40.50.720">
    <property type="entry name" value="NAD(P)-binding Rossmann-like Domain"/>
    <property type="match status" value="1"/>
</dbReference>
<dbReference type="InterPro" id="IPR011032">
    <property type="entry name" value="GroES-like_sf"/>
</dbReference>
<organism evidence="4 5">
    <name type="scientific">Catalinimonas alkaloidigena</name>
    <dbReference type="NCBI Taxonomy" id="1075417"/>
    <lineage>
        <taxon>Bacteria</taxon>
        <taxon>Pseudomonadati</taxon>
        <taxon>Bacteroidota</taxon>
        <taxon>Cytophagia</taxon>
        <taxon>Cytophagales</taxon>
        <taxon>Catalimonadaceae</taxon>
        <taxon>Catalinimonas</taxon>
    </lineage>
</organism>
<feature type="domain" description="Alcohol dehydrogenase-like N-terminal" evidence="3">
    <location>
        <begin position="24"/>
        <end position="131"/>
    </location>
</feature>
<evidence type="ECO:0000259" key="3">
    <source>
        <dbReference type="Pfam" id="PF08240"/>
    </source>
</evidence>
<dbReference type="SUPFAM" id="SSF51735">
    <property type="entry name" value="NAD(P)-binding Rossmann-fold domains"/>
    <property type="match status" value="1"/>
</dbReference>
<dbReference type="OrthoDB" id="9787435at2"/>
<dbReference type="RefSeq" id="WP_089682022.1">
    <property type="nucleotide sequence ID" value="NZ_FNFO01000004.1"/>
</dbReference>
<protein>
    <submittedName>
        <fullName evidence="4">2-desacetyl-2-hydroxyethyl bacteriochlorophyllide A dehydrogenase</fullName>
    </submittedName>
</protein>
<keyword evidence="5" id="KW-1185">Reference proteome</keyword>
<name>A0A1G9GNI4_9BACT</name>
<dbReference type="CDD" id="cd08261">
    <property type="entry name" value="Zn_ADH7"/>
    <property type="match status" value="1"/>
</dbReference>
<keyword evidence="1" id="KW-0560">Oxidoreductase</keyword>
<dbReference type="PANTHER" id="PTHR43401">
    <property type="entry name" value="L-THREONINE 3-DEHYDROGENASE"/>
    <property type="match status" value="1"/>
</dbReference>
<sequence>MKTLVLEEPGKFNYTDTPFDTTLQPDEALLKVHRIGICGTDYHAYSGNQPFFSYPRILGHELGVEVLEVGSAVDHVKVGDKCSVEPYQNAQLDHAVRRGFTNCGENISVFGVHQDGGMREYIKMPAKYLHKSATLDYDALALVEPLGIGCHAVNRARVQADDTVLVVGAGPIGLATVQFATATGARTVVMDVNEDRLKFAKTVLPIDGTVVAARDETLAQLRAQFDGDLPTVVFDATGNRHSMSKALEYAAPAGRIVFIGLFQGDFSFHDPYFHKKELTLMASRNALPSDFKQIIRMMEEGKIDTRAWITHRSSFENMVDEFERWLKPESQVIKAVVSL</sequence>
<dbReference type="Gene3D" id="3.90.180.10">
    <property type="entry name" value="Medium-chain alcohol dehydrogenases, catalytic domain"/>
    <property type="match status" value="1"/>
</dbReference>
<feature type="domain" description="Alcohol dehydrogenase-like C-terminal" evidence="2">
    <location>
        <begin position="171"/>
        <end position="299"/>
    </location>
</feature>
<evidence type="ECO:0000256" key="1">
    <source>
        <dbReference type="ARBA" id="ARBA00023002"/>
    </source>
</evidence>
<dbReference type="InterPro" id="IPR013154">
    <property type="entry name" value="ADH-like_N"/>
</dbReference>
<dbReference type="STRING" id="1075417.SAMN05421823_104157"/>
<dbReference type="GO" id="GO:0016491">
    <property type="term" value="F:oxidoreductase activity"/>
    <property type="evidence" value="ECO:0007669"/>
    <property type="project" value="UniProtKB-KW"/>
</dbReference>
<dbReference type="InterPro" id="IPR050129">
    <property type="entry name" value="Zn_alcohol_dh"/>
</dbReference>
<evidence type="ECO:0000259" key="2">
    <source>
        <dbReference type="Pfam" id="PF00107"/>
    </source>
</evidence>
<proteinExistence type="predicted"/>
<evidence type="ECO:0000313" key="5">
    <source>
        <dbReference type="Proteomes" id="UP000198510"/>
    </source>
</evidence>
<dbReference type="Proteomes" id="UP000198510">
    <property type="component" value="Unassembled WGS sequence"/>
</dbReference>
<reference evidence="4 5" key="1">
    <citation type="submission" date="2016-10" db="EMBL/GenBank/DDBJ databases">
        <authorList>
            <person name="de Groot N.N."/>
        </authorList>
    </citation>
    <scope>NUCLEOTIDE SEQUENCE [LARGE SCALE GENOMIC DNA]</scope>
    <source>
        <strain evidence="4 5">DSM 25186</strain>
    </source>
</reference>
<dbReference type="AlphaFoldDB" id="A0A1G9GNI4"/>
<gene>
    <name evidence="4" type="ORF">SAMN05421823_104157</name>
</gene>
<dbReference type="InterPro" id="IPR013149">
    <property type="entry name" value="ADH-like_C"/>
</dbReference>
<dbReference type="Pfam" id="PF00107">
    <property type="entry name" value="ADH_zinc_N"/>
    <property type="match status" value="1"/>
</dbReference>
<evidence type="ECO:0000313" key="4">
    <source>
        <dbReference type="EMBL" id="SDL01833.1"/>
    </source>
</evidence>
<accession>A0A1G9GNI4</accession>
<dbReference type="Pfam" id="PF08240">
    <property type="entry name" value="ADH_N"/>
    <property type="match status" value="1"/>
</dbReference>
<dbReference type="InterPro" id="IPR036291">
    <property type="entry name" value="NAD(P)-bd_dom_sf"/>
</dbReference>
<dbReference type="SUPFAM" id="SSF50129">
    <property type="entry name" value="GroES-like"/>
    <property type="match status" value="1"/>
</dbReference>
<dbReference type="PANTHER" id="PTHR43401:SF3">
    <property type="entry name" value="L-GALACTONATE-5-DEHYDROGENASE"/>
    <property type="match status" value="1"/>
</dbReference>